<accession>A0AAE0AKR1</accession>
<dbReference type="Proteomes" id="UP001281410">
    <property type="component" value="Unassembled WGS sequence"/>
</dbReference>
<dbReference type="GO" id="GO:0051287">
    <property type="term" value="F:NAD binding"/>
    <property type="evidence" value="ECO:0007669"/>
    <property type="project" value="InterPro"/>
</dbReference>
<dbReference type="SUPFAM" id="SSF51735">
    <property type="entry name" value="NAD(P)-binding Rossmann-fold domains"/>
    <property type="match status" value="1"/>
</dbReference>
<keyword evidence="2" id="KW-0812">Transmembrane</keyword>
<evidence type="ECO:0000259" key="3">
    <source>
        <dbReference type="Pfam" id="PF02826"/>
    </source>
</evidence>
<keyword evidence="1" id="KW-0560">Oxidoreductase</keyword>
<dbReference type="AlphaFoldDB" id="A0AAE0AKR1"/>
<dbReference type="EMBL" id="JANJYJ010000004">
    <property type="protein sequence ID" value="KAK3219838.1"/>
    <property type="molecule type" value="Genomic_DNA"/>
</dbReference>
<organism evidence="4 6">
    <name type="scientific">Dipteronia sinensis</name>
    <dbReference type="NCBI Taxonomy" id="43782"/>
    <lineage>
        <taxon>Eukaryota</taxon>
        <taxon>Viridiplantae</taxon>
        <taxon>Streptophyta</taxon>
        <taxon>Embryophyta</taxon>
        <taxon>Tracheophyta</taxon>
        <taxon>Spermatophyta</taxon>
        <taxon>Magnoliopsida</taxon>
        <taxon>eudicotyledons</taxon>
        <taxon>Gunneridae</taxon>
        <taxon>Pentapetalae</taxon>
        <taxon>rosids</taxon>
        <taxon>malvids</taxon>
        <taxon>Sapindales</taxon>
        <taxon>Sapindaceae</taxon>
        <taxon>Hippocastanoideae</taxon>
        <taxon>Acereae</taxon>
        <taxon>Dipteronia</taxon>
    </lineage>
</organism>
<dbReference type="InterPro" id="IPR050223">
    <property type="entry name" value="D-isomer_2-hydroxyacid_DH"/>
</dbReference>
<dbReference type="GO" id="GO:0005829">
    <property type="term" value="C:cytosol"/>
    <property type="evidence" value="ECO:0007669"/>
    <property type="project" value="TreeGrafter"/>
</dbReference>
<dbReference type="EMBL" id="JANJYJ010000004">
    <property type="protein sequence ID" value="KAK3219826.1"/>
    <property type="molecule type" value="Genomic_DNA"/>
</dbReference>
<gene>
    <name evidence="4" type="ORF">Dsin_013796</name>
    <name evidence="5" type="ORF">Dsin_013808</name>
</gene>
<protein>
    <recommendedName>
        <fullName evidence="3">D-isomer specific 2-hydroxyacid dehydrogenase NAD-binding domain-containing protein</fullName>
    </recommendedName>
</protein>
<comment type="caution">
    <text evidence="4">The sequence shown here is derived from an EMBL/GenBank/DDBJ whole genome shotgun (WGS) entry which is preliminary data.</text>
</comment>
<keyword evidence="2" id="KW-1133">Transmembrane helix</keyword>
<feature type="transmembrane region" description="Helical" evidence="2">
    <location>
        <begin position="6"/>
        <end position="28"/>
    </location>
</feature>
<evidence type="ECO:0000256" key="1">
    <source>
        <dbReference type="ARBA" id="ARBA00023002"/>
    </source>
</evidence>
<dbReference type="Pfam" id="PF02826">
    <property type="entry name" value="2-Hacid_dh_C"/>
    <property type="match status" value="1"/>
</dbReference>
<evidence type="ECO:0000313" key="5">
    <source>
        <dbReference type="EMBL" id="KAK3219838.1"/>
    </source>
</evidence>
<dbReference type="GO" id="GO:0030267">
    <property type="term" value="F:glyoxylate reductase (NADPH) activity"/>
    <property type="evidence" value="ECO:0007669"/>
    <property type="project" value="TreeGrafter"/>
</dbReference>
<dbReference type="InterPro" id="IPR006140">
    <property type="entry name" value="D-isomer_DH_NAD-bd"/>
</dbReference>
<proteinExistence type="predicted"/>
<dbReference type="PANTHER" id="PTHR10996:SF235">
    <property type="entry name" value="GLYOXYLATE_HYDROXYPYRUVATE REDUCTASE A HPR2-LIKE"/>
    <property type="match status" value="1"/>
</dbReference>
<keyword evidence="2" id="KW-0472">Membrane</keyword>
<dbReference type="InterPro" id="IPR036291">
    <property type="entry name" value="NAD(P)-bd_dom_sf"/>
</dbReference>
<evidence type="ECO:0000313" key="6">
    <source>
        <dbReference type="Proteomes" id="UP001281410"/>
    </source>
</evidence>
<dbReference type="GO" id="GO:0016618">
    <property type="term" value="F:hydroxypyruvate reductase [NAD(P)H] activity"/>
    <property type="evidence" value="ECO:0007669"/>
    <property type="project" value="TreeGrafter"/>
</dbReference>
<dbReference type="PANTHER" id="PTHR10996">
    <property type="entry name" value="2-HYDROXYACID DEHYDROGENASE-RELATED"/>
    <property type="match status" value="1"/>
</dbReference>
<reference evidence="4" key="1">
    <citation type="journal article" date="2023" name="Plant J.">
        <title>Genome sequences and population genomics provide insights into the demographic history, inbreeding, and mutation load of two 'living fossil' tree species of Dipteronia.</title>
        <authorList>
            <person name="Feng Y."/>
            <person name="Comes H.P."/>
            <person name="Chen J."/>
            <person name="Zhu S."/>
            <person name="Lu R."/>
            <person name="Zhang X."/>
            <person name="Li P."/>
            <person name="Qiu J."/>
            <person name="Olsen K.M."/>
            <person name="Qiu Y."/>
        </authorList>
    </citation>
    <scope>NUCLEOTIDE SEQUENCE</scope>
    <source>
        <strain evidence="4">NBL</strain>
    </source>
</reference>
<feature type="domain" description="D-isomer specific 2-hydroxyacid dehydrogenase NAD-binding" evidence="3">
    <location>
        <begin position="41"/>
        <end position="87"/>
    </location>
</feature>
<evidence type="ECO:0000313" key="4">
    <source>
        <dbReference type="EMBL" id="KAK3219826.1"/>
    </source>
</evidence>
<sequence>MICKLINFVAFCSVFSLFSSYYITWLIMKSSLRGSCDQHWKRPELVAALLEGRQGGAGLDVFECEPEVLTGGAFLDLENVVLSPHVGSVTVQANSQGHG</sequence>
<name>A0AAE0AKR1_9ROSI</name>
<evidence type="ECO:0000256" key="2">
    <source>
        <dbReference type="SAM" id="Phobius"/>
    </source>
</evidence>
<keyword evidence="6" id="KW-1185">Reference proteome</keyword>
<dbReference type="Gene3D" id="3.40.50.720">
    <property type="entry name" value="NAD(P)-binding Rossmann-like Domain"/>
    <property type="match status" value="1"/>
</dbReference>